<organism evidence="3 4">
    <name type="scientific">Belliella alkalica</name>
    <dbReference type="NCBI Taxonomy" id="1730871"/>
    <lineage>
        <taxon>Bacteria</taxon>
        <taxon>Pseudomonadati</taxon>
        <taxon>Bacteroidota</taxon>
        <taxon>Cytophagia</taxon>
        <taxon>Cytophagales</taxon>
        <taxon>Cyclobacteriaceae</taxon>
        <taxon>Belliella</taxon>
    </lineage>
</organism>
<dbReference type="InterPro" id="IPR039329">
    <property type="entry name" value="SIAE"/>
</dbReference>
<dbReference type="SUPFAM" id="SSF49785">
    <property type="entry name" value="Galactose-binding domain-like"/>
    <property type="match status" value="1"/>
</dbReference>
<dbReference type="EMBL" id="JAKZGO010000002">
    <property type="protein sequence ID" value="MCH7412410.1"/>
    <property type="molecule type" value="Genomic_DNA"/>
</dbReference>
<dbReference type="PANTHER" id="PTHR22901">
    <property type="entry name" value="SIALATE O-ACETYLESTERASE"/>
    <property type="match status" value="1"/>
</dbReference>
<gene>
    <name evidence="3" type="ORF">MM213_02860</name>
</gene>
<reference evidence="3" key="1">
    <citation type="submission" date="2022-03" db="EMBL/GenBank/DDBJ databases">
        <title>De novo assembled genomes of Belliella spp. (Cyclobacteriaceae) strains.</title>
        <authorList>
            <person name="Szabo A."/>
            <person name="Korponai K."/>
            <person name="Felfoldi T."/>
        </authorList>
    </citation>
    <scope>NUCLEOTIDE SEQUENCE</scope>
    <source>
        <strain evidence="3">DSM 111903</strain>
    </source>
</reference>
<evidence type="ECO:0000313" key="3">
    <source>
        <dbReference type="EMBL" id="MCH7412410.1"/>
    </source>
</evidence>
<dbReference type="InterPro" id="IPR036514">
    <property type="entry name" value="SGNH_hydro_sf"/>
</dbReference>
<keyword evidence="4" id="KW-1185">Reference proteome</keyword>
<dbReference type="RefSeq" id="WP_241409994.1">
    <property type="nucleotide sequence ID" value="NZ_JAKZGO010000002.1"/>
</dbReference>
<feature type="domain" description="Sialate O-acetylesterase" evidence="2">
    <location>
        <begin position="108"/>
        <end position="215"/>
    </location>
</feature>
<dbReference type="PANTHER" id="PTHR22901:SF0">
    <property type="entry name" value="SIALATE O-ACETYLESTERASE"/>
    <property type="match status" value="1"/>
</dbReference>
<evidence type="ECO:0000256" key="1">
    <source>
        <dbReference type="ARBA" id="ARBA00022801"/>
    </source>
</evidence>
<dbReference type="Pfam" id="PF03629">
    <property type="entry name" value="SASA"/>
    <property type="match status" value="2"/>
</dbReference>
<sequence length="653" mass="75005">MHRLYQVLFIYFLLNTVQVIPALGQIRLPFLISDGMVLQRGVDTNIWGWANPNDEIQIDFNGIKLKTMVDSFGKWNVTIPSMPAGGPFEIRISNSDEEIEIRNILLGDVWLCSGQSNMETTMERVEPMFPDEFSNIENLKIRYFDVPDDYTFTEVKDDLKGGKWLELNEENIRSFAAVAYFFAKNLNQKYDVPIGMVNASVGGSPIQSWLREEDLKEFPKDYQEALHFQTPGVIEEIERTDKEKIDYWRNELRSKDLGLLDKNLPWFSNDFEPNDWQKMHDVDFWPLDGNRSVNGVFWFRKVINIDFDPSEASEIKLLLGTLVDSDQAYINGQLVGSTGYRYPPRRYNVPNEVLKKGKNILVVRIVSENGRGGFIKEKPYVLQIGEKRIDLSKDWQYQVGAIMEKAPNQTTIRFKPMGLYNAMIAPLHKVTFKGILWYQGESNAGQAELYEKQLISLINGWREEWKKPKLPFLYVQLPNFMEVVDQPQESEWAEMREVQRKTLAIPHTGMAITIDVGEANDIHPLDKKTVGDRLALQAAQLVYGEKDGPFSGPLLQKSKIKKDRIVLTFTETGKGLNTSDMMPVSGIALAGKDGEFKWVNGTIAKKNKVIIKYDTRQRPFMLRYAWANNPEWANLINSIKIPASPFEVIFSEL</sequence>
<accession>A0ABS9V8G7</accession>
<name>A0ABS9V8G7_9BACT</name>
<dbReference type="Gene3D" id="3.40.50.1110">
    <property type="entry name" value="SGNH hydrolase"/>
    <property type="match status" value="2"/>
</dbReference>
<evidence type="ECO:0000259" key="2">
    <source>
        <dbReference type="Pfam" id="PF03629"/>
    </source>
</evidence>
<dbReference type="SUPFAM" id="SSF52266">
    <property type="entry name" value="SGNH hydrolase"/>
    <property type="match status" value="1"/>
</dbReference>
<dbReference type="Proteomes" id="UP001165430">
    <property type="component" value="Unassembled WGS sequence"/>
</dbReference>
<dbReference type="InterPro" id="IPR005181">
    <property type="entry name" value="SASA"/>
</dbReference>
<dbReference type="InterPro" id="IPR008979">
    <property type="entry name" value="Galactose-bd-like_sf"/>
</dbReference>
<proteinExistence type="predicted"/>
<comment type="caution">
    <text evidence="3">The sequence shown here is derived from an EMBL/GenBank/DDBJ whole genome shotgun (WGS) entry which is preliminary data.</text>
</comment>
<evidence type="ECO:0000313" key="4">
    <source>
        <dbReference type="Proteomes" id="UP001165430"/>
    </source>
</evidence>
<protein>
    <submittedName>
        <fullName evidence="3">Sialate O-acetylesterase</fullName>
    </submittedName>
</protein>
<feature type="domain" description="Sialate O-acetylesterase" evidence="2">
    <location>
        <begin position="410"/>
        <end position="535"/>
    </location>
</feature>
<keyword evidence="1" id="KW-0378">Hydrolase</keyword>